<comment type="catalytic activity">
    <reaction evidence="1">
        <text>cytidine(34) in elongator tRNA(Met) + acetate + ATP = N(4)-acetylcytidine(34) in elongator tRNA(Met) + AMP + diphosphate</text>
        <dbReference type="Rhea" id="RHEA:58144"/>
        <dbReference type="Rhea" id="RHEA-COMP:10693"/>
        <dbReference type="Rhea" id="RHEA-COMP:10694"/>
        <dbReference type="ChEBI" id="CHEBI:30089"/>
        <dbReference type="ChEBI" id="CHEBI:30616"/>
        <dbReference type="ChEBI" id="CHEBI:33019"/>
        <dbReference type="ChEBI" id="CHEBI:74900"/>
        <dbReference type="ChEBI" id="CHEBI:82748"/>
        <dbReference type="ChEBI" id="CHEBI:456215"/>
    </reaction>
</comment>
<accession>A0A0C7P2U9</accession>
<dbReference type="GO" id="GO:0005737">
    <property type="term" value="C:cytoplasm"/>
    <property type="evidence" value="ECO:0007669"/>
    <property type="project" value="UniProtKB-SubCell"/>
</dbReference>
<keyword evidence="1" id="KW-0436">Ligase</keyword>
<keyword evidence="1" id="KW-0694">RNA-binding</keyword>
<feature type="binding site" evidence="1">
    <location>
        <begin position="7"/>
        <end position="20"/>
    </location>
    <ligand>
        <name>ATP</name>
        <dbReference type="ChEBI" id="CHEBI:30616"/>
    </ligand>
</feature>
<dbReference type="RefSeq" id="WP_045087733.1">
    <property type="nucleotide sequence ID" value="NZ_LN824141.1"/>
</dbReference>
<evidence type="ECO:0000313" key="3">
    <source>
        <dbReference type="Proteomes" id="UP000032809"/>
    </source>
</evidence>
<dbReference type="GO" id="GO:0006400">
    <property type="term" value="P:tRNA modification"/>
    <property type="evidence" value="ECO:0007669"/>
    <property type="project" value="UniProtKB-UniRule"/>
</dbReference>
<dbReference type="NCBIfam" id="NF010191">
    <property type="entry name" value="PRK13670.1"/>
    <property type="match status" value="1"/>
</dbReference>
<dbReference type="PANTHER" id="PTHR37825">
    <property type="entry name" value="TRNA(MET) CYTIDINE ACETATE LIGASE"/>
    <property type="match status" value="1"/>
</dbReference>
<dbReference type="HOGENOM" id="CLU_038915_0_1_0"/>
<dbReference type="Pfam" id="PF05636">
    <property type="entry name" value="HIGH_NTase1"/>
    <property type="match status" value="1"/>
</dbReference>
<dbReference type="EMBL" id="LN824141">
    <property type="protein sequence ID" value="CEP78239.1"/>
    <property type="molecule type" value="Genomic_DNA"/>
</dbReference>
<name>A0A0C7P2U9_DEFTU</name>
<dbReference type="GO" id="GO:0000049">
    <property type="term" value="F:tRNA binding"/>
    <property type="evidence" value="ECO:0007669"/>
    <property type="project" value="UniProtKB-KW"/>
</dbReference>
<dbReference type="EC" id="6.3.4.-" evidence="1"/>
<protein>
    <recommendedName>
        <fullName evidence="1">tRNA(Met) cytidine acetate ligase</fullName>
        <ecNumber evidence="1">6.3.4.-</ecNumber>
    </recommendedName>
</protein>
<keyword evidence="3" id="KW-1185">Reference proteome</keyword>
<dbReference type="AlphaFoldDB" id="A0A0C7P2U9"/>
<feature type="binding site" evidence="1">
    <location>
        <position position="102"/>
    </location>
    <ligand>
        <name>ATP</name>
        <dbReference type="ChEBI" id="CHEBI:30616"/>
    </ligand>
</feature>
<comment type="subcellular location">
    <subcellularLocation>
        <location evidence="1">Cytoplasm</location>
    </subcellularLocation>
</comment>
<dbReference type="GO" id="GO:0005524">
    <property type="term" value="F:ATP binding"/>
    <property type="evidence" value="ECO:0007669"/>
    <property type="project" value="UniProtKB-KW"/>
</dbReference>
<keyword evidence="1" id="KW-0963">Cytoplasm</keyword>
<dbReference type="Gene3D" id="3.40.50.620">
    <property type="entry name" value="HUPs"/>
    <property type="match status" value="1"/>
</dbReference>
<dbReference type="OrthoDB" id="9769796at2"/>
<keyword evidence="1" id="KW-0067">ATP-binding</keyword>
<feature type="binding site" evidence="1">
    <location>
        <position position="168"/>
    </location>
    <ligand>
        <name>ATP</name>
        <dbReference type="ChEBI" id="CHEBI:30616"/>
    </ligand>
</feature>
<dbReference type="GO" id="GO:0016879">
    <property type="term" value="F:ligase activity, forming carbon-nitrogen bonds"/>
    <property type="evidence" value="ECO:0007669"/>
    <property type="project" value="UniProtKB-UniRule"/>
</dbReference>
<dbReference type="Proteomes" id="UP000032809">
    <property type="component" value="Chromosome I"/>
</dbReference>
<dbReference type="KEGG" id="dtn:DTL3_0935"/>
<dbReference type="PATRIC" id="fig|1006576.9.peg.922"/>
<comment type="similarity">
    <text evidence="1">Belongs to the TmcAL family.</text>
</comment>
<dbReference type="InterPro" id="IPR008513">
    <property type="entry name" value="tRNA(Met)_cyd_acetate_ligase"/>
</dbReference>
<dbReference type="STRING" id="1006576.DTL3_0935"/>
<keyword evidence="1" id="KW-0547">Nucleotide-binding</keyword>
<dbReference type="SUPFAM" id="SSF52374">
    <property type="entry name" value="Nucleotidylyl transferase"/>
    <property type="match status" value="1"/>
</dbReference>
<keyword evidence="1" id="KW-0819">tRNA processing</keyword>
<comment type="function">
    <text evidence="1">Catalyzes the formation of N(4)-acetylcytidine (ac(4)C) at the wobble position of elongator tRNA(Met), using acetate and ATP as substrates. First activates an acetate ion to form acetyladenylate (Ac-AMP) and then transfers the acetyl group to tRNA to form ac(4)C34.</text>
</comment>
<keyword evidence="1" id="KW-0820">tRNA-binding</keyword>
<sequence>MNVLGLVVEYNPFHNGHLHHLNASKSLVNSDYVVAVMSGNFVQRGEPAIIDKFSRAEIALKMGIDIVFELPFVYTIQDASGFANGAIGVLERTGVVSDLVFGSESADIEGLSQISDILINQPKEYKKTLNRYLKEGLSFPNARKYALNDYFTQISEEKEIIEKLEKSNDILGLEYLNALKLYDSKIKPQTIKRIGVNYNEEQYTGEISSATAIRKIIEDENIEKVKDALPDVSFNILKREIALKKGPVFLEDMRDMILSKLRMMNRNELSKIDGVKEGLDRRFLDCSKVSSTVNQLLMCVKTKRFTLTRIRRTLLKIFFDLTESEVQLYNKYGPQYLRVLGFSKKGQTLLGQIKKVSKYPIITTPSRYKRIYHKLSDESLSSNKKFNSIPEIFLKQIEYDFIASNIYSLLYKDRKYSIYEPDKVTKVLIHED</sequence>
<feature type="binding site" evidence="1">
    <location>
        <begin position="193"/>
        <end position="194"/>
    </location>
    <ligand>
        <name>ATP</name>
        <dbReference type="ChEBI" id="CHEBI:30616"/>
    </ligand>
</feature>
<dbReference type="HAMAP" id="MF_01539">
    <property type="entry name" value="TmcAL"/>
    <property type="match status" value="1"/>
</dbReference>
<gene>
    <name evidence="1" type="primary">tmcAL</name>
    <name evidence="2" type="ORF">DTL3_0935</name>
</gene>
<proteinExistence type="inferred from homology"/>
<dbReference type="PANTHER" id="PTHR37825:SF1">
    <property type="entry name" value="TRNA(MET) CYTIDINE ACETATE LIGASE"/>
    <property type="match status" value="1"/>
</dbReference>
<evidence type="ECO:0000313" key="2">
    <source>
        <dbReference type="EMBL" id="CEP78239.1"/>
    </source>
</evidence>
<dbReference type="InterPro" id="IPR014729">
    <property type="entry name" value="Rossmann-like_a/b/a_fold"/>
</dbReference>
<evidence type="ECO:0000256" key="1">
    <source>
        <dbReference type="HAMAP-Rule" id="MF_01539"/>
    </source>
</evidence>
<reference evidence="3" key="1">
    <citation type="submission" date="2014-11" db="EMBL/GenBank/DDBJ databases">
        <authorList>
            <person name="Wibberg D."/>
        </authorList>
    </citation>
    <scope>NUCLEOTIDE SEQUENCE [LARGE SCALE GENOMIC DNA]</scope>
    <source>
        <strain evidence="3">L3</strain>
    </source>
</reference>
<organism evidence="2 3">
    <name type="scientific">Defluviitoga tunisiensis</name>
    <dbReference type="NCBI Taxonomy" id="1006576"/>
    <lineage>
        <taxon>Bacteria</taxon>
        <taxon>Thermotogati</taxon>
        <taxon>Thermotogota</taxon>
        <taxon>Thermotogae</taxon>
        <taxon>Petrotogales</taxon>
        <taxon>Petrotogaceae</taxon>
        <taxon>Defluviitoga</taxon>
    </lineage>
</organism>